<comment type="caution">
    <text evidence="3">The sequence shown here is derived from an EMBL/GenBank/DDBJ whole genome shotgun (WGS) entry which is preliminary data.</text>
</comment>
<keyword evidence="2" id="KW-0812">Transmembrane</keyword>
<keyword evidence="2" id="KW-1133">Transmembrane helix</keyword>
<feature type="compositionally biased region" description="Basic and acidic residues" evidence="1">
    <location>
        <begin position="26"/>
        <end position="52"/>
    </location>
</feature>
<proteinExistence type="predicted"/>
<keyword evidence="2" id="KW-0472">Membrane</keyword>
<evidence type="ECO:0000256" key="1">
    <source>
        <dbReference type="SAM" id="MobiDB-lite"/>
    </source>
</evidence>
<protein>
    <recommendedName>
        <fullName evidence="5">LPXTG cell wall anchor domain-containing protein</fullName>
    </recommendedName>
</protein>
<reference evidence="3 4" key="1">
    <citation type="submission" date="2015-03" db="EMBL/GenBank/DDBJ databases">
        <authorList>
            <consortium name="Pathogen Informatics"/>
            <person name="Murphy D."/>
        </authorList>
    </citation>
    <scope>NUCLEOTIDE SEQUENCE [LARGE SCALE GENOMIC DNA]</scope>
    <source>
        <strain evidence="4">type strain: N</strain>
    </source>
</reference>
<dbReference type="Proteomes" id="UP000042745">
    <property type="component" value="Unassembled WGS sequence"/>
</dbReference>
<organism evidence="3 4">
    <name type="scientific">Streptococcus pneumoniae</name>
    <dbReference type="NCBI Taxonomy" id="1313"/>
    <lineage>
        <taxon>Bacteria</taxon>
        <taxon>Bacillati</taxon>
        <taxon>Bacillota</taxon>
        <taxon>Bacilli</taxon>
        <taxon>Lactobacillales</taxon>
        <taxon>Streptococcaceae</taxon>
        <taxon>Streptococcus</taxon>
    </lineage>
</organism>
<accession>A0AA86Y1G5</accession>
<evidence type="ECO:0000313" key="4">
    <source>
        <dbReference type="Proteomes" id="UP000042745"/>
    </source>
</evidence>
<sequence>MPGGDGQVALSIIGPGGQTLETVSVPKEDIWIRQSDYETKQRERRNQEEKNRTQKQAAKQEITDTADAKKREIDANNDLTTASSAAMMVTAATSAFLGLGLVGRRRRKKNKKA</sequence>
<feature type="region of interest" description="Disordered" evidence="1">
    <location>
        <begin position="1"/>
        <end position="75"/>
    </location>
</feature>
<evidence type="ECO:0000256" key="2">
    <source>
        <dbReference type="SAM" id="Phobius"/>
    </source>
</evidence>
<gene>
    <name evidence="3" type="ORF">ERS019486_01739</name>
</gene>
<evidence type="ECO:0000313" key="3">
    <source>
        <dbReference type="EMBL" id="CIS73978.1"/>
    </source>
</evidence>
<name>A0AA86Y1G5_STREE</name>
<dbReference type="EMBL" id="CKGU01000031">
    <property type="protein sequence ID" value="CIS73978.1"/>
    <property type="molecule type" value="Genomic_DNA"/>
</dbReference>
<dbReference type="AlphaFoldDB" id="A0AA86Y1G5"/>
<evidence type="ECO:0008006" key="5">
    <source>
        <dbReference type="Google" id="ProtNLM"/>
    </source>
</evidence>
<feature type="transmembrane region" description="Helical" evidence="2">
    <location>
        <begin position="85"/>
        <end position="103"/>
    </location>
</feature>